<dbReference type="InterPro" id="IPR036249">
    <property type="entry name" value="Thioredoxin-like_sf"/>
</dbReference>
<dbReference type="PROSITE" id="PS50404">
    <property type="entry name" value="GST_NTER"/>
    <property type="match status" value="1"/>
</dbReference>
<dbReference type="Pfam" id="PF02798">
    <property type="entry name" value="GST_N"/>
    <property type="match status" value="1"/>
</dbReference>
<name>A0A0A1FEE0_9BURK</name>
<dbReference type="PANTHER" id="PTHR44051">
    <property type="entry name" value="GLUTATHIONE S-TRANSFERASE-RELATED"/>
    <property type="match status" value="1"/>
</dbReference>
<dbReference type="InterPro" id="IPR036282">
    <property type="entry name" value="Glutathione-S-Trfase_C_sf"/>
</dbReference>
<dbReference type="Proteomes" id="UP000030302">
    <property type="component" value="Chromosome"/>
</dbReference>
<feature type="domain" description="GST C-terminal" evidence="2">
    <location>
        <begin position="86"/>
        <end position="205"/>
    </location>
</feature>
<dbReference type="Pfam" id="PF13410">
    <property type="entry name" value="GST_C_2"/>
    <property type="match status" value="1"/>
</dbReference>
<dbReference type="AlphaFoldDB" id="A0A0A1FEE0"/>
<evidence type="ECO:0000259" key="2">
    <source>
        <dbReference type="PROSITE" id="PS50405"/>
    </source>
</evidence>
<dbReference type="InterPro" id="IPR040079">
    <property type="entry name" value="Glutathione_S-Trfase"/>
</dbReference>
<dbReference type="SUPFAM" id="SSF52833">
    <property type="entry name" value="Thioredoxin-like"/>
    <property type="match status" value="1"/>
</dbReference>
<dbReference type="SFLD" id="SFLDG00358">
    <property type="entry name" value="Main_(cytGST)"/>
    <property type="match status" value="1"/>
</dbReference>
<dbReference type="SFLD" id="SFLDS00019">
    <property type="entry name" value="Glutathione_Transferase_(cytos"/>
    <property type="match status" value="1"/>
</dbReference>
<dbReference type="SUPFAM" id="SSF47616">
    <property type="entry name" value="GST C-terminal domain-like"/>
    <property type="match status" value="1"/>
</dbReference>
<dbReference type="CDD" id="cd03057">
    <property type="entry name" value="GST_N_Beta"/>
    <property type="match status" value="1"/>
</dbReference>
<evidence type="ECO:0000259" key="1">
    <source>
        <dbReference type="PROSITE" id="PS50404"/>
    </source>
</evidence>
<keyword evidence="3" id="KW-0808">Transferase</keyword>
<keyword evidence="4" id="KW-1185">Reference proteome</keyword>
<dbReference type="KEGG" id="care:LT85_3002"/>
<dbReference type="OrthoDB" id="8772754at2"/>
<feature type="domain" description="GST N-terminal" evidence="1">
    <location>
        <begin position="1"/>
        <end position="81"/>
    </location>
</feature>
<sequence>MELYFSPLACSLATRIALYEADAKADYIQVNTKLKQLHDGTDFYPINALGQVPVLRTDDGDLLTENTAILPYVADLFPQAALAPADRLQRARMQQWLGFISTELHKALFVPLLDPHASEPVKTYARNKAGLRLGHLQTHLADREFLLDRFSVADAYLFTVLNWASHGGIDLAQWPRVKEYYGRQLQRPSIAQALTEELALFRAKS</sequence>
<dbReference type="HOGENOM" id="CLU_011226_6_1_4"/>
<evidence type="ECO:0000313" key="3">
    <source>
        <dbReference type="EMBL" id="AIY42160.1"/>
    </source>
</evidence>
<protein>
    <submittedName>
        <fullName evidence="3">Glutathione S-transferase</fullName>
        <ecNumber evidence="3">2.5.1.18</ecNumber>
    </submittedName>
</protein>
<dbReference type="EMBL" id="CP009962">
    <property type="protein sequence ID" value="AIY42160.1"/>
    <property type="molecule type" value="Genomic_DNA"/>
</dbReference>
<gene>
    <name evidence="3" type="ORF">LT85_3002</name>
</gene>
<dbReference type="PANTHER" id="PTHR44051:SF8">
    <property type="entry name" value="GLUTATHIONE S-TRANSFERASE GSTA"/>
    <property type="match status" value="1"/>
</dbReference>
<dbReference type="InterPro" id="IPR010987">
    <property type="entry name" value="Glutathione-S-Trfase_C-like"/>
</dbReference>
<dbReference type="CDD" id="cd03188">
    <property type="entry name" value="GST_C_Beta"/>
    <property type="match status" value="1"/>
</dbReference>
<dbReference type="SFLD" id="SFLDG01150">
    <property type="entry name" value="Main.1:_Beta-like"/>
    <property type="match status" value="1"/>
</dbReference>
<accession>A0A0A1FEE0</accession>
<dbReference type="PROSITE" id="PS50405">
    <property type="entry name" value="GST_CTER"/>
    <property type="match status" value="1"/>
</dbReference>
<dbReference type="Gene3D" id="1.20.1050.10">
    <property type="match status" value="1"/>
</dbReference>
<proteinExistence type="predicted"/>
<reference evidence="4" key="1">
    <citation type="journal article" date="2014" name="Soil Biol. Biochem.">
        <title>Structure and function of bacterial communities in ageing soils: Insights from the Mendocino ecological staircase.</title>
        <authorList>
            <person name="Uroz S."/>
            <person name="Tech J.J."/>
            <person name="Sawaya N.A."/>
            <person name="Frey-Klett P."/>
            <person name="Leveau J.H.J."/>
        </authorList>
    </citation>
    <scope>NUCLEOTIDE SEQUENCE [LARGE SCALE GENOMIC DNA]</scope>
    <source>
        <strain evidence="4">Cal35</strain>
    </source>
</reference>
<dbReference type="RefSeq" id="WP_038490101.1">
    <property type="nucleotide sequence ID" value="NZ_CP009962.1"/>
</dbReference>
<organism evidence="3 4">
    <name type="scientific">Collimonas arenae</name>
    <dbReference type="NCBI Taxonomy" id="279058"/>
    <lineage>
        <taxon>Bacteria</taxon>
        <taxon>Pseudomonadati</taxon>
        <taxon>Pseudomonadota</taxon>
        <taxon>Betaproteobacteria</taxon>
        <taxon>Burkholderiales</taxon>
        <taxon>Oxalobacteraceae</taxon>
        <taxon>Collimonas</taxon>
    </lineage>
</organism>
<evidence type="ECO:0000313" key="4">
    <source>
        <dbReference type="Proteomes" id="UP000030302"/>
    </source>
</evidence>
<dbReference type="EC" id="2.5.1.18" evidence="3"/>
<dbReference type="STRING" id="279058.LT85_3002"/>
<dbReference type="Gene3D" id="3.40.30.10">
    <property type="entry name" value="Glutaredoxin"/>
    <property type="match status" value="1"/>
</dbReference>
<dbReference type="GO" id="GO:0004364">
    <property type="term" value="F:glutathione transferase activity"/>
    <property type="evidence" value="ECO:0007669"/>
    <property type="project" value="UniProtKB-EC"/>
</dbReference>
<dbReference type="InterPro" id="IPR004045">
    <property type="entry name" value="Glutathione_S-Trfase_N"/>
</dbReference>